<name>Q1N5M6_9GAMM</name>
<evidence type="ECO:0000256" key="1">
    <source>
        <dbReference type="PROSITE-ProRule" id="PRU00169"/>
    </source>
</evidence>
<dbReference type="Pfam" id="PF00072">
    <property type="entry name" value="Response_reg"/>
    <property type="match status" value="1"/>
</dbReference>
<dbReference type="HOGENOM" id="CLU_035496_1_0_6"/>
<dbReference type="SMART" id="SM00448">
    <property type="entry name" value="REC"/>
    <property type="match status" value="1"/>
</dbReference>
<protein>
    <submittedName>
        <fullName evidence="4">CheY-like receiver protein</fullName>
    </submittedName>
</protein>
<dbReference type="Gene3D" id="3.40.50.2300">
    <property type="match status" value="1"/>
</dbReference>
<comment type="caution">
    <text evidence="4">The sequence shown here is derived from an EMBL/GenBank/DDBJ whole genome shotgun (WGS) entry which is preliminary data.</text>
</comment>
<dbReference type="InterPro" id="IPR011990">
    <property type="entry name" value="TPR-like_helical_dom_sf"/>
</dbReference>
<dbReference type="GO" id="GO:0000160">
    <property type="term" value="P:phosphorelay signal transduction system"/>
    <property type="evidence" value="ECO:0007669"/>
    <property type="project" value="InterPro"/>
</dbReference>
<dbReference type="EMBL" id="AAQH01000001">
    <property type="protein sequence ID" value="EAT13916.1"/>
    <property type="molecule type" value="Genomic_DNA"/>
</dbReference>
<dbReference type="AlphaFoldDB" id="Q1N5M6"/>
<dbReference type="Proteomes" id="UP000004263">
    <property type="component" value="Unassembled WGS sequence"/>
</dbReference>
<keyword evidence="5" id="KW-1185">Reference proteome</keyword>
<gene>
    <name evidence="4" type="ORF">RED65_10999</name>
</gene>
<dbReference type="PANTHER" id="PTHR43228:SF1">
    <property type="entry name" value="TWO-COMPONENT RESPONSE REGULATOR ARR22"/>
    <property type="match status" value="1"/>
</dbReference>
<organism evidence="4 5">
    <name type="scientific">Bermanella marisrubri</name>
    <dbReference type="NCBI Taxonomy" id="207949"/>
    <lineage>
        <taxon>Bacteria</taxon>
        <taxon>Pseudomonadati</taxon>
        <taxon>Pseudomonadota</taxon>
        <taxon>Gammaproteobacteria</taxon>
        <taxon>Oceanospirillales</taxon>
        <taxon>Oceanospirillaceae</taxon>
        <taxon>Bermanella</taxon>
    </lineage>
</organism>
<sequence length="548" mass="62364">MAVENDYRDKKFLIVDDFESFQKILKRMLHGLNVKDIDTATSGSQAIRFCEEHEYDVIFSDLDLGKGPNGLQMLEELRHKDILKHSCIFIMVTADSSRDAVVGTLEYKPDAYMNKPISPGEIQSRLLKCIKQKDNLKPIYTALDQEDFDQALMLCEQEITNKSRNKNWCLKTKGEILLNQERFDEAEQHYQAIVEERPLFWARMGLADVYLAIKKFKQALNLYEECYSENPASLEAYEGAAQCLVSMGNTKGAQSLLERSTTISSRSVKRQKLLAEISRMNNDYDTAAKASRSVVRLAEHSIHENAENELDLADSLSEAALHTKERELKKAYAKEALNTSQATQKKYANQDIKIQAKLIESRAYASSGDDANAQRALESAESRIDRHGTHTLRSQLELAKSYLQTGHKDKGFALLKQLAQEYKHDKAISQRLDKLVDEPVTAQGREAVVKINKEGINLFERGEYQAALDSFSEAVQFFPKHVGIRLNIIQALLFDMKKSGPAPEKIALCKQHIEFVDHIEGGDKQFKRYQQFKNTLEMLQKHGQKETS</sequence>
<dbReference type="InterPro" id="IPR052048">
    <property type="entry name" value="ST_Response_Regulator"/>
</dbReference>
<dbReference type="PANTHER" id="PTHR43228">
    <property type="entry name" value="TWO-COMPONENT RESPONSE REGULATOR"/>
    <property type="match status" value="1"/>
</dbReference>
<dbReference type="CDD" id="cd17589">
    <property type="entry name" value="REC_TPR"/>
    <property type="match status" value="1"/>
</dbReference>
<dbReference type="Pfam" id="PF14559">
    <property type="entry name" value="TPR_19"/>
    <property type="match status" value="1"/>
</dbReference>
<dbReference type="InterPro" id="IPR019734">
    <property type="entry name" value="TPR_rpt"/>
</dbReference>
<keyword evidence="1" id="KW-0597">Phosphoprotein</keyword>
<dbReference type="STRING" id="207949.RED65_10999"/>
<feature type="repeat" description="TPR" evidence="2">
    <location>
        <begin position="448"/>
        <end position="481"/>
    </location>
</feature>
<dbReference type="OrthoDB" id="7298659at2"/>
<keyword evidence="2" id="KW-0802">TPR repeat</keyword>
<proteinExistence type="predicted"/>
<reference evidence="4 5" key="1">
    <citation type="submission" date="2006-03" db="EMBL/GenBank/DDBJ databases">
        <authorList>
            <person name="Pinhassi J."/>
            <person name="Pedros-Alio C."/>
            <person name="Ferriera S."/>
            <person name="Johnson J."/>
            <person name="Kravitz S."/>
            <person name="Halpern A."/>
            <person name="Remington K."/>
            <person name="Beeson K."/>
            <person name="Tran B."/>
            <person name="Rogers Y.-H."/>
            <person name="Friedman R."/>
            <person name="Venter J.C."/>
        </authorList>
    </citation>
    <scope>NUCLEOTIDE SEQUENCE [LARGE SCALE GENOMIC DNA]</scope>
    <source>
        <strain evidence="4 5">RED65</strain>
    </source>
</reference>
<evidence type="ECO:0000256" key="2">
    <source>
        <dbReference type="PROSITE-ProRule" id="PRU00339"/>
    </source>
</evidence>
<dbReference type="SUPFAM" id="SSF48452">
    <property type="entry name" value="TPR-like"/>
    <property type="match status" value="1"/>
</dbReference>
<evidence type="ECO:0000313" key="5">
    <source>
        <dbReference type="Proteomes" id="UP000004263"/>
    </source>
</evidence>
<dbReference type="PROSITE" id="PS50005">
    <property type="entry name" value="TPR"/>
    <property type="match status" value="2"/>
</dbReference>
<dbReference type="PROSITE" id="PS50110">
    <property type="entry name" value="RESPONSE_REGULATORY"/>
    <property type="match status" value="1"/>
</dbReference>
<dbReference type="InterPro" id="IPR011006">
    <property type="entry name" value="CheY-like_superfamily"/>
</dbReference>
<dbReference type="SUPFAM" id="SSF52172">
    <property type="entry name" value="CheY-like"/>
    <property type="match status" value="1"/>
</dbReference>
<evidence type="ECO:0000313" key="4">
    <source>
        <dbReference type="EMBL" id="EAT13916.1"/>
    </source>
</evidence>
<dbReference type="InterPro" id="IPR001789">
    <property type="entry name" value="Sig_transdc_resp-reg_receiver"/>
</dbReference>
<dbReference type="Pfam" id="PF13174">
    <property type="entry name" value="TPR_6"/>
    <property type="match status" value="1"/>
</dbReference>
<feature type="repeat" description="TPR" evidence="2">
    <location>
        <begin position="200"/>
        <end position="233"/>
    </location>
</feature>
<dbReference type="RefSeq" id="WP_007017334.1">
    <property type="nucleotide sequence ID" value="NZ_CH724113.1"/>
</dbReference>
<feature type="domain" description="Response regulatory" evidence="3">
    <location>
        <begin position="11"/>
        <end position="130"/>
    </location>
</feature>
<evidence type="ECO:0000259" key="3">
    <source>
        <dbReference type="PROSITE" id="PS50110"/>
    </source>
</evidence>
<dbReference type="Gene3D" id="1.25.40.10">
    <property type="entry name" value="Tetratricopeptide repeat domain"/>
    <property type="match status" value="2"/>
</dbReference>
<dbReference type="SMART" id="SM00028">
    <property type="entry name" value="TPR"/>
    <property type="match status" value="5"/>
</dbReference>
<feature type="modified residue" description="4-aspartylphosphate" evidence="1">
    <location>
        <position position="61"/>
    </location>
</feature>
<accession>Q1N5M6</accession>